<evidence type="ECO:0000313" key="3">
    <source>
        <dbReference type="EMBL" id="GEU76224.1"/>
    </source>
</evidence>
<dbReference type="AlphaFoldDB" id="A0A6L2MVF1"/>
<name>A0A6L2MVF1_TANCI</name>
<evidence type="ECO:0000256" key="1">
    <source>
        <dbReference type="SAM" id="MobiDB-lite"/>
    </source>
</evidence>
<feature type="compositionally biased region" description="Basic and acidic residues" evidence="1">
    <location>
        <begin position="1"/>
        <end position="15"/>
    </location>
</feature>
<dbReference type="EMBL" id="BKCJ010007236">
    <property type="protein sequence ID" value="GEU76224.1"/>
    <property type="molecule type" value="Genomic_DNA"/>
</dbReference>
<dbReference type="Gene3D" id="3.30.420.10">
    <property type="entry name" value="Ribonuclease H-like superfamily/Ribonuclease H"/>
    <property type="match status" value="1"/>
</dbReference>
<dbReference type="Pfam" id="PF25597">
    <property type="entry name" value="SH3_retrovirus"/>
    <property type="match status" value="1"/>
</dbReference>
<reference evidence="3" key="1">
    <citation type="journal article" date="2019" name="Sci. Rep.">
        <title>Draft genome of Tanacetum cinerariifolium, the natural source of mosquito coil.</title>
        <authorList>
            <person name="Yamashiro T."/>
            <person name="Shiraishi A."/>
            <person name="Satake H."/>
            <person name="Nakayama K."/>
        </authorList>
    </citation>
    <scope>NUCLEOTIDE SEQUENCE</scope>
</reference>
<dbReference type="GO" id="GO:0015074">
    <property type="term" value="P:DNA integration"/>
    <property type="evidence" value="ECO:0007669"/>
    <property type="project" value="InterPro"/>
</dbReference>
<dbReference type="PANTHER" id="PTHR42648:SF18">
    <property type="entry name" value="RETROTRANSPOSON, UNCLASSIFIED-LIKE PROTEIN"/>
    <property type="match status" value="1"/>
</dbReference>
<dbReference type="PANTHER" id="PTHR42648">
    <property type="entry name" value="TRANSPOSASE, PUTATIVE-RELATED"/>
    <property type="match status" value="1"/>
</dbReference>
<dbReference type="InterPro" id="IPR001584">
    <property type="entry name" value="Integrase_cat-core"/>
</dbReference>
<organism evidence="3">
    <name type="scientific">Tanacetum cinerariifolium</name>
    <name type="common">Dalmatian daisy</name>
    <name type="synonym">Chrysanthemum cinerariifolium</name>
    <dbReference type="NCBI Taxonomy" id="118510"/>
    <lineage>
        <taxon>Eukaryota</taxon>
        <taxon>Viridiplantae</taxon>
        <taxon>Streptophyta</taxon>
        <taxon>Embryophyta</taxon>
        <taxon>Tracheophyta</taxon>
        <taxon>Spermatophyta</taxon>
        <taxon>Magnoliopsida</taxon>
        <taxon>eudicotyledons</taxon>
        <taxon>Gunneridae</taxon>
        <taxon>Pentapetalae</taxon>
        <taxon>asterids</taxon>
        <taxon>campanulids</taxon>
        <taxon>Asterales</taxon>
        <taxon>Asteraceae</taxon>
        <taxon>Asteroideae</taxon>
        <taxon>Anthemideae</taxon>
        <taxon>Anthemidinae</taxon>
        <taxon>Tanacetum</taxon>
    </lineage>
</organism>
<dbReference type="SUPFAM" id="SSF53098">
    <property type="entry name" value="Ribonuclease H-like"/>
    <property type="match status" value="1"/>
</dbReference>
<sequence>MKEETRERNDGSKVSKERKKRKNIRLMNYGKMKPTNQHLLQAMERVVAAAKLPLLNPNEFDLWKIRIEQYFLMIDYSLSEVILNGDSPTSTRIVDGVVQVIAPTTAEQRLARKNKLKARGTLLMVVLDKHQLKFKIHKDAKSLMEAIEKRFGVSAVPSVSAASSKALISTLPNVDCLSDAITKDSIPQCLWYITRSLILSFFEITQSDNNLRRSYINSFQQVHFLKSKDEAPEVIKTFMKKTQILLQDPVIIVRTDNDTKFKNQVLKEYFSSIGISHQSSSMRTPQQNGFVERRNQMLVEVARTMLIFSCASLFLWAKAISTTSYTQYRSIIHCQFDKTPYEHINGRKLDISFLHVFGALCYPKNDHEEIEKLGAKGDIAFFIGYSTNSYAYRVYNRMTKKIIKTMNVTFDELSDMDFEQRNQNPGFKA</sequence>
<dbReference type="InterPro" id="IPR012337">
    <property type="entry name" value="RNaseH-like_sf"/>
</dbReference>
<feature type="region of interest" description="Disordered" evidence="1">
    <location>
        <begin position="1"/>
        <end position="20"/>
    </location>
</feature>
<proteinExistence type="predicted"/>
<evidence type="ECO:0000259" key="2">
    <source>
        <dbReference type="PROSITE" id="PS50994"/>
    </source>
</evidence>
<dbReference type="InterPro" id="IPR039537">
    <property type="entry name" value="Retrotran_Ty1/copia-like"/>
</dbReference>
<dbReference type="InterPro" id="IPR036397">
    <property type="entry name" value="RNaseH_sf"/>
</dbReference>
<comment type="caution">
    <text evidence="3">The sequence shown here is derived from an EMBL/GenBank/DDBJ whole genome shotgun (WGS) entry which is preliminary data.</text>
</comment>
<dbReference type="PROSITE" id="PS50994">
    <property type="entry name" value="INTEGRASE"/>
    <property type="match status" value="1"/>
</dbReference>
<protein>
    <submittedName>
        <fullName evidence="3">Retrovirus-related Pol polyprotein from transposon TNT 1-94</fullName>
    </submittedName>
</protein>
<accession>A0A6L2MVF1</accession>
<feature type="domain" description="Integrase catalytic" evidence="2">
    <location>
        <begin position="183"/>
        <end position="348"/>
    </location>
</feature>
<gene>
    <name evidence="3" type="ORF">Tci_048202</name>
</gene>
<dbReference type="GO" id="GO:0003676">
    <property type="term" value="F:nucleic acid binding"/>
    <property type="evidence" value="ECO:0007669"/>
    <property type="project" value="InterPro"/>
</dbReference>
<dbReference type="InterPro" id="IPR057670">
    <property type="entry name" value="SH3_retrovirus"/>
</dbReference>